<dbReference type="Gene3D" id="1.10.1330.10">
    <property type="entry name" value="Dockerin domain"/>
    <property type="match status" value="1"/>
</dbReference>
<dbReference type="Gene3D" id="2.60.40.710">
    <property type="entry name" value="Endoglucanase-like"/>
    <property type="match status" value="1"/>
</dbReference>
<evidence type="ECO:0000256" key="1">
    <source>
        <dbReference type="ARBA" id="ARBA00000966"/>
    </source>
</evidence>
<dbReference type="InterPro" id="IPR018247">
    <property type="entry name" value="EF_Hand_1_Ca_BS"/>
</dbReference>
<dbReference type="EC" id="3.2.1.4" evidence="10"/>
<dbReference type="PROSITE" id="PS00018">
    <property type="entry name" value="EF_HAND_1"/>
    <property type="match status" value="2"/>
</dbReference>
<evidence type="ECO:0000256" key="4">
    <source>
        <dbReference type="ARBA" id="ARBA00023001"/>
    </source>
</evidence>
<dbReference type="Proteomes" id="UP000011728">
    <property type="component" value="Chromosome"/>
</dbReference>
<evidence type="ECO:0000313" key="14">
    <source>
        <dbReference type="EMBL" id="AGF55631.1"/>
    </source>
</evidence>
<feature type="active site" evidence="9">
    <location>
        <position position="455"/>
    </location>
</feature>
<evidence type="ECO:0000259" key="13">
    <source>
        <dbReference type="PROSITE" id="PS51766"/>
    </source>
</evidence>
<keyword evidence="4 10" id="KW-0136">Cellulose degradation</keyword>
<dbReference type="PANTHER" id="PTHR22298">
    <property type="entry name" value="ENDO-1,4-BETA-GLUCANASE"/>
    <property type="match status" value="1"/>
</dbReference>
<keyword evidence="5 8" id="KW-0119">Carbohydrate metabolism</keyword>
<keyword evidence="15" id="KW-1185">Reference proteome</keyword>
<evidence type="ECO:0000256" key="6">
    <source>
        <dbReference type="ARBA" id="ARBA00023295"/>
    </source>
</evidence>
<dbReference type="GO" id="GO:0030245">
    <property type="term" value="P:cellulose catabolic process"/>
    <property type="evidence" value="ECO:0007669"/>
    <property type="project" value="UniProtKB-KW"/>
</dbReference>
<evidence type="ECO:0000256" key="3">
    <source>
        <dbReference type="ARBA" id="ARBA00022801"/>
    </source>
</evidence>
<dbReference type="GO" id="GO:0008810">
    <property type="term" value="F:cellulase activity"/>
    <property type="evidence" value="ECO:0007669"/>
    <property type="project" value="UniProtKB-EC"/>
</dbReference>
<dbReference type="InterPro" id="IPR008965">
    <property type="entry name" value="CBM2/CBM3_carb-bd_dom_sf"/>
</dbReference>
<comment type="similarity">
    <text evidence="8 10">Belongs to the glycosyl hydrolase 9 (cellulase E) family.</text>
</comment>
<evidence type="ECO:0000259" key="12">
    <source>
        <dbReference type="PROSITE" id="PS51172"/>
    </source>
</evidence>
<dbReference type="RefSeq" id="WP_015391952.1">
    <property type="nucleotide sequence ID" value="NC_020291.1"/>
</dbReference>
<dbReference type="Gene3D" id="1.50.10.10">
    <property type="match status" value="1"/>
</dbReference>
<dbReference type="InterPro" id="IPR036439">
    <property type="entry name" value="Dockerin_dom_sf"/>
</dbReference>
<dbReference type="GO" id="GO:0030248">
    <property type="term" value="F:cellulose binding"/>
    <property type="evidence" value="ECO:0007669"/>
    <property type="project" value="InterPro"/>
</dbReference>
<feature type="active site" evidence="8">
    <location>
        <position position="408"/>
    </location>
</feature>
<evidence type="ECO:0000256" key="7">
    <source>
        <dbReference type="ARBA" id="ARBA00023326"/>
    </source>
</evidence>
<feature type="active site" evidence="9">
    <location>
        <position position="446"/>
    </location>
</feature>
<gene>
    <name evidence="14" type="ORF">Cspa_c18610</name>
</gene>
<evidence type="ECO:0000256" key="5">
    <source>
        <dbReference type="ARBA" id="ARBA00023277"/>
    </source>
</evidence>
<proteinExistence type="inferred from homology"/>
<dbReference type="InterPro" id="IPR036966">
    <property type="entry name" value="CBM3_sf"/>
</dbReference>
<organism evidence="14 15">
    <name type="scientific">Clostridium saccharoperbutylacetonicum N1-4(HMT)</name>
    <dbReference type="NCBI Taxonomy" id="931276"/>
    <lineage>
        <taxon>Bacteria</taxon>
        <taxon>Bacillati</taxon>
        <taxon>Bacillota</taxon>
        <taxon>Clostridia</taxon>
        <taxon>Eubacteriales</taxon>
        <taxon>Clostridiaceae</taxon>
        <taxon>Clostridium</taxon>
    </lineage>
</organism>
<feature type="transmembrane region" description="Helical" evidence="11">
    <location>
        <begin position="7"/>
        <end position="29"/>
    </location>
</feature>
<dbReference type="Pfam" id="PF00942">
    <property type="entry name" value="CBM_3"/>
    <property type="match status" value="1"/>
</dbReference>
<evidence type="ECO:0000256" key="2">
    <source>
        <dbReference type="ARBA" id="ARBA00022729"/>
    </source>
</evidence>
<evidence type="ECO:0000256" key="8">
    <source>
        <dbReference type="PROSITE-ProRule" id="PRU10059"/>
    </source>
</evidence>
<dbReference type="CDD" id="cd14256">
    <property type="entry name" value="Dockerin_I"/>
    <property type="match status" value="1"/>
</dbReference>
<dbReference type="InterPro" id="IPR008928">
    <property type="entry name" value="6-hairpin_glycosidase_sf"/>
</dbReference>
<dbReference type="SUPFAM" id="SSF63446">
    <property type="entry name" value="Type I dockerin domain"/>
    <property type="match status" value="1"/>
</dbReference>
<comment type="catalytic activity">
    <reaction evidence="1 10">
        <text>Endohydrolysis of (1-&gt;4)-beta-D-glucosidic linkages in cellulose, lichenin and cereal beta-D-glucans.</text>
        <dbReference type="EC" id="3.2.1.4"/>
    </reaction>
</comment>
<feature type="domain" description="CBM3" evidence="12">
    <location>
        <begin position="489"/>
        <end position="649"/>
    </location>
</feature>
<dbReference type="SUPFAM" id="SSF49384">
    <property type="entry name" value="Carbohydrate-binding domain"/>
    <property type="match status" value="1"/>
</dbReference>
<keyword evidence="11" id="KW-1133">Transmembrane helix</keyword>
<dbReference type="FunFam" id="1.50.10.10:FF:000020">
    <property type="entry name" value="Endoglucanase"/>
    <property type="match status" value="1"/>
</dbReference>
<dbReference type="Pfam" id="PF00759">
    <property type="entry name" value="Glyco_hydro_9"/>
    <property type="match status" value="1"/>
</dbReference>
<keyword evidence="6 8" id="KW-0326">Glycosidase</keyword>
<reference evidence="14 15" key="1">
    <citation type="submission" date="2013-02" db="EMBL/GenBank/DDBJ databases">
        <title>Genome sequence of Clostridium saccharoperbutylacetonicum N1-4(HMT).</title>
        <authorList>
            <person name="Poehlein A."/>
            <person name="Daniel R."/>
        </authorList>
    </citation>
    <scope>NUCLEOTIDE SEQUENCE [LARGE SCALE GENOMIC DNA]</scope>
    <source>
        <strain evidence="15">N1-4(HMT)</strain>
    </source>
</reference>
<dbReference type="PROSITE" id="PS51172">
    <property type="entry name" value="CBM3"/>
    <property type="match status" value="1"/>
</dbReference>
<dbReference type="InterPro" id="IPR001956">
    <property type="entry name" value="CBM3"/>
</dbReference>
<evidence type="ECO:0000256" key="11">
    <source>
        <dbReference type="SAM" id="Phobius"/>
    </source>
</evidence>
<dbReference type="InterPro" id="IPR001701">
    <property type="entry name" value="Glyco_hydro_9"/>
</dbReference>
<dbReference type="AlphaFoldDB" id="M1MLG4"/>
<evidence type="ECO:0000256" key="10">
    <source>
        <dbReference type="RuleBase" id="RU361166"/>
    </source>
</evidence>
<feature type="domain" description="Dockerin" evidence="13">
    <location>
        <begin position="653"/>
        <end position="713"/>
    </location>
</feature>
<name>M1MLG4_9CLOT</name>
<dbReference type="PROSITE" id="PS00698">
    <property type="entry name" value="GH9_3"/>
    <property type="match status" value="1"/>
</dbReference>
<dbReference type="PROSITE" id="PS00592">
    <property type="entry name" value="GH9_2"/>
    <property type="match status" value="1"/>
</dbReference>
<keyword evidence="11" id="KW-0812">Transmembrane</keyword>
<dbReference type="InterPro" id="IPR012341">
    <property type="entry name" value="6hp_glycosidase-like_sf"/>
</dbReference>
<dbReference type="PATRIC" id="fig|931276.5.peg.1846"/>
<evidence type="ECO:0000256" key="9">
    <source>
        <dbReference type="PROSITE-ProRule" id="PRU10060"/>
    </source>
</evidence>
<keyword evidence="11" id="KW-0472">Membrane</keyword>
<dbReference type="Pfam" id="PF00404">
    <property type="entry name" value="Dockerin_1"/>
    <property type="match status" value="1"/>
</dbReference>
<dbReference type="InterPro" id="IPR033126">
    <property type="entry name" value="Glyco_hydro_9_Asp/Glu_AS"/>
</dbReference>
<accession>M1MLG4</accession>
<dbReference type="EMBL" id="CP004121">
    <property type="protein sequence ID" value="AGF55631.1"/>
    <property type="molecule type" value="Genomic_DNA"/>
</dbReference>
<dbReference type="HOGENOM" id="CLU_008926_0_2_9"/>
<dbReference type="InterPro" id="IPR018221">
    <property type="entry name" value="Glyco_hydro_9_His_AS"/>
</dbReference>
<dbReference type="PROSITE" id="PS51766">
    <property type="entry name" value="DOCKERIN"/>
    <property type="match status" value="1"/>
</dbReference>
<dbReference type="KEGG" id="csr:Cspa_c18610"/>
<dbReference type="InterPro" id="IPR016134">
    <property type="entry name" value="Dockerin_dom"/>
</dbReference>
<keyword evidence="2" id="KW-0732">Signal</keyword>
<dbReference type="SUPFAM" id="SSF48208">
    <property type="entry name" value="Six-hairpin glycosidases"/>
    <property type="match status" value="1"/>
</dbReference>
<dbReference type="InterPro" id="IPR002105">
    <property type="entry name" value="Dockerin_1_rpt"/>
</dbReference>
<dbReference type="eggNOG" id="COG4733">
    <property type="taxonomic scope" value="Bacteria"/>
</dbReference>
<dbReference type="SMART" id="SM01067">
    <property type="entry name" value="CBM_3"/>
    <property type="match status" value="1"/>
</dbReference>
<keyword evidence="3 8" id="KW-0378">Hydrolase</keyword>
<evidence type="ECO:0000313" key="15">
    <source>
        <dbReference type="Proteomes" id="UP000011728"/>
    </source>
</evidence>
<sequence length="713" mass="80080">MLKRKGYISSIISIILLTGFIGTLCPIKVKADESSIKYNYGEALQKSIMFYDFQRSGKLPNDKRDNWRSDSGMDDGKDVGLDLTGGWYDAGDHVKFNLPMSYTSTMLAWSLYEDKEAYEKSEQLKYIKDEIKWANDYFIKCNPEKDVYYYQVGDGGQDHSWWGPPEVMQMKRPSYKVDINNPGSTVTAETAASLASAALVFKDSDSEYSQKCLKHAKELFEFADETRSDSGYKAASPYYTSNSGFWDELSWAATWLYMATGDSAYLDKAESYVPHWSVEQQTSTISYTWGHCWDDVHYGAELLLAKITNKETYKESIERNLDFWTTGYNGRRVTYTPKGLAWLSDWGSLRYATTTAFLAGVYADWSGCSKEKASTYNNFLESQVNYALGSTGRSFVVGFGENSPKNPHHRGAQGSWLDDKKVPGYNRHVLYGALVGGPSSNDSYTDDVENFRCNEPACDYNAGFVGALAKMYEKHGGEPIKDFKAIEQKTNDEFYAEAGVNASGPNFMEIKALLYNKSGWPAKVGDKLSFKYFIDISEIIKAGYTSKDITISTNYNQGAKVSNLIPWNEAQNIYYVNVDFSGTKIYPGGQPNYRKEVQFRMSAPEKCSWDNSNDFSYKGISTVPGGTPLQTSNIPVYDDNVLVYGNTPDKGDKPAIIGDVNNDGEVNILDYIALQKYIMNPSASIELKNSDLNGDGRVNTSDLFILRRTIIEQ</sequence>
<keyword evidence="7 8" id="KW-0624">Polysaccharide degradation</keyword>
<protein>
    <recommendedName>
        <fullName evidence="10">Endoglucanase</fullName>
        <ecNumber evidence="10">3.2.1.4</ecNumber>
    </recommendedName>
</protein>
<dbReference type="OrthoDB" id="9758662at2"/>